<gene>
    <name evidence="2" type="ORF">GCM10023090_19990</name>
</gene>
<dbReference type="Gene3D" id="1.20.120.520">
    <property type="entry name" value="nmb1532 protein domain like"/>
    <property type="match status" value="1"/>
</dbReference>
<proteinExistence type="predicted"/>
<dbReference type="RefSeq" id="WP_345064166.1">
    <property type="nucleotide sequence ID" value="NZ_BAABEX010000013.1"/>
</dbReference>
<dbReference type="EMBL" id="BAABEX010000013">
    <property type="protein sequence ID" value="GAA4425299.1"/>
    <property type="molecule type" value="Genomic_DNA"/>
</dbReference>
<dbReference type="InterPro" id="IPR012312">
    <property type="entry name" value="Hemerythrin-like"/>
</dbReference>
<dbReference type="Pfam" id="PF01814">
    <property type="entry name" value="Hemerythrin"/>
    <property type="match status" value="1"/>
</dbReference>
<sequence length="184" mass="19638">MSAAPAPGRALPGFGAPAVGFDEPMAMLEACHERVERTLALLQRLRTHVATHGADADARQAARDVLRYFDIAAPLHHDDEERHVFPLLLRTGPPAVAALVQRLQADHRAMAADWAAARVPLAALADGALQAFSPEHAALFDRFAQRYGAHIAAEEGTAYPAALAQLDAQALAAMGQEMAGRRRG</sequence>
<evidence type="ECO:0000259" key="1">
    <source>
        <dbReference type="Pfam" id="PF01814"/>
    </source>
</evidence>
<evidence type="ECO:0000313" key="2">
    <source>
        <dbReference type="EMBL" id="GAA4425299.1"/>
    </source>
</evidence>
<reference evidence="3" key="1">
    <citation type="journal article" date="2019" name="Int. J. Syst. Evol. Microbiol.">
        <title>The Global Catalogue of Microorganisms (GCM) 10K type strain sequencing project: providing services to taxonomists for standard genome sequencing and annotation.</title>
        <authorList>
            <consortium name="The Broad Institute Genomics Platform"/>
            <consortium name="The Broad Institute Genome Sequencing Center for Infectious Disease"/>
            <person name="Wu L."/>
            <person name="Ma J."/>
        </authorList>
    </citation>
    <scope>NUCLEOTIDE SEQUENCE [LARGE SCALE GENOMIC DNA]</scope>
    <source>
        <strain evidence="3">JCM 31890</strain>
    </source>
</reference>
<protein>
    <submittedName>
        <fullName evidence="2">Hemerythrin domain-containing protein</fullName>
    </submittedName>
</protein>
<feature type="domain" description="Hemerythrin-like" evidence="1">
    <location>
        <begin position="26"/>
        <end position="162"/>
    </location>
</feature>
<name>A0ABP8LAJ6_9BURK</name>
<keyword evidence="3" id="KW-1185">Reference proteome</keyword>
<evidence type="ECO:0000313" key="3">
    <source>
        <dbReference type="Proteomes" id="UP001501788"/>
    </source>
</evidence>
<dbReference type="Proteomes" id="UP001501788">
    <property type="component" value="Unassembled WGS sequence"/>
</dbReference>
<accession>A0ABP8LAJ6</accession>
<organism evidence="2 3">
    <name type="scientific">Acidovorax lacteus</name>
    <dbReference type="NCBI Taxonomy" id="1924988"/>
    <lineage>
        <taxon>Bacteria</taxon>
        <taxon>Pseudomonadati</taxon>
        <taxon>Pseudomonadota</taxon>
        <taxon>Betaproteobacteria</taxon>
        <taxon>Burkholderiales</taxon>
        <taxon>Comamonadaceae</taxon>
        <taxon>Acidovorax</taxon>
    </lineage>
</organism>
<comment type="caution">
    <text evidence="2">The sequence shown here is derived from an EMBL/GenBank/DDBJ whole genome shotgun (WGS) entry which is preliminary data.</text>
</comment>